<keyword evidence="3" id="KW-1185">Reference proteome</keyword>
<evidence type="ECO:0000313" key="2">
    <source>
        <dbReference type="EMBL" id="WPX71780.1"/>
    </source>
</evidence>
<dbReference type="EMBL" id="CP136422">
    <property type="protein sequence ID" value="WPX71780.1"/>
    <property type="molecule type" value="Genomic_DNA"/>
</dbReference>
<proteinExistence type="predicted"/>
<evidence type="ECO:0000256" key="1">
    <source>
        <dbReference type="SAM" id="SignalP"/>
    </source>
</evidence>
<sequence length="160" mass="16549">MKKKSLVAMGLAGVMTVGMCVPVLAEDKEYASGTNTGSADVEVTKELSYTVLIPSKVEISNNAGSCKVSLKTDPVLDYKGTVTVAPSNLTGDGGNTLALKDTSNNENTINATFDTAAGTGLKLGALEQVYTITTQDATFAGTYRGTVDFSITYSNGSTTP</sequence>
<gene>
    <name evidence="2" type="ORF">BLCOC_01030</name>
</gene>
<evidence type="ECO:0000313" key="3">
    <source>
        <dbReference type="Proteomes" id="UP001325248"/>
    </source>
</evidence>
<feature type="chain" id="PRO_5047038767" evidence="1">
    <location>
        <begin position="26"/>
        <end position="160"/>
    </location>
</feature>
<organism evidence="2 3">
    <name type="scientific">Blautia producta</name>
    <dbReference type="NCBI Taxonomy" id="33035"/>
    <lineage>
        <taxon>Bacteria</taxon>
        <taxon>Bacillati</taxon>
        <taxon>Bacillota</taxon>
        <taxon>Clostridia</taxon>
        <taxon>Lachnospirales</taxon>
        <taxon>Lachnospiraceae</taxon>
        <taxon>Blautia</taxon>
    </lineage>
</organism>
<feature type="signal peptide" evidence="1">
    <location>
        <begin position="1"/>
        <end position="25"/>
    </location>
</feature>
<name>A0ABZ0U464_9FIRM</name>
<accession>A0ABZ0U464</accession>
<reference evidence="2" key="1">
    <citation type="submission" date="2023-10" db="EMBL/GenBank/DDBJ databases">
        <title>Genome sequence of Blautia coccoides DSM 935.</title>
        <authorList>
            <person name="Boeer T."/>
            <person name="Bengelsdorf F.R."/>
            <person name="Daniel R."/>
            <person name="Poehlein A."/>
        </authorList>
    </citation>
    <scope>NUCLEOTIDE SEQUENCE [LARGE SCALE GENOMIC DNA]</scope>
    <source>
        <strain evidence="2">DSM 935</strain>
    </source>
</reference>
<keyword evidence="1" id="KW-0732">Signal</keyword>
<dbReference type="Proteomes" id="UP001325248">
    <property type="component" value="Chromosome"/>
</dbReference>
<protein>
    <submittedName>
        <fullName evidence="2">Uncharacterized protein</fullName>
    </submittedName>
</protein>